<feature type="transmembrane region" description="Helical" evidence="6">
    <location>
        <begin position="257"/>
        <end position="275"/>
    </location>
</feature>
<dbReference type="RefSeq" id="WP_110465206.1">
    <property type="nucleotide sequence ID" value="NZ_JAMOFZ010000007.1"/>
</dbReference>
<dbReference type="PANTHER" id="PTHR39087:SF2">
    <property type="entry name" value="UPF0104 MEMBRANE PROTEIN MJ1595"/>
    <property type="match status" value="1"/>
</dbReference>
<feature type="transmembrane region" description="Helical" evidence="6">
    <location>
        <begin position="74"/>
        <end position="94"/>
    </location>
</feature>
<feature type="transmembrane region" description="Helical" evidence="6">
    <location>
        <begin position="157"/>
        <end position="176"/>
    </location>
</feature>
<dbReference type="EMBL" id="QJTC01000007">
    <property type="protein sequence ID" value="PYE78404.1"/>
    <property type="molecule type" value="Genomic_DNA"/>
</dbReference>
<accession>A0A318SHM6</accession>
<feature type="transmembrane region" description="Helical" evidence="6">
    <location>
        <begin position="188"/>
        <end position="210"/>
    </location>
</feature>
<evidence type="ECO:0000256" key="3">
    <source>
        <dbReference type="ARBA" id="ARBA00022692"/>
    </source>
</evidence>
<evidence type="ECO:0000256" key="1">
    <source>
        <dbReference type="ARBA" id="ARBA00004651"/>
    </source>
</evidence>
<comment type="caution">
    <text evidence="7">The sequence shown here is derived from an EMBL/GenBank/DDBJ whole genome shotgun (WGS) entry which is preliminary data.</text>
</comment>
<evidence type="ECO:0000313" key="7">
    <source>
        <dbReference type="EMBL" id="PYE78404.1"/>
    </source>
</evidence>
<reference evidence="7 8" key="1">
    <citation type="submission" date="2018-06" db="EMBL/GenBank/DDBJ databases">
        <title>Genomic Encyclopedia of Type Strains, Phase III (KMG-III): the genomes of soil and plant-associated and newly described type strains.</title>
        <authorList>
            <person name="Whitman W."/>
        </authorList>
    </citation>
    <scope>NUCLEOTIDE SEQUENCE [LARGE SCALE GENOMIC DNA]</scope>
    <source>
        <strain evidence="7 8">CECT 7646</strain>
    </source>
</reference>
<comment type="subcellular location">
    <subcellularLocation>
        <location evidence="1">Cell membrane</location>
        <topology evidence="1">Multi-pass membrane protein</topology>
    </subcellularLocation>
</comment>
<feature type="transmembrane region" description="Helical" evidence="6">
    <location>
        <begin position="222"/>
        <end position="245"/>
    </location>
</feature>
<feature type="transmembrane region" description="Helical" evidence="6">
    <location>
        <begin position="33"/>
        <end position="54"/>
    </location>
</feature>
<sequence>MATPCAPASVAPAPLPVPAASAHWFIRLRARPWWTWSVRLLGIAFLLLVAFLLIRQARTVDWPAVFRSMKALPLQVLAAGAAFAAASHLLYSTFDLIGRHFSGHTLSVPRTMGITLISYPFTLNLGSLVGGVAVRLRLYSRNGVDTGQIGQIIGTSIVTNWVGYFLLAGAVFRLFTPALPEGWSIAPGQLHAIGIGLGAITVAYLLLCLWRRGRPLALRGRTFVLPGPAFSLVQVAMSAGNWMLMSGAVWVLLQQQVAYPAVLGTMLFGAVAGLVSRVPAGLGVLEAVAVAVLADYAPKDQILAAVLAYRALYYFAPLVLAALAFGTVEWLRRGEENSDGAPVADIGTPRR</sequence>
<feature type="transmembrane region" description="Helical" evidence="6">
    <location>
        <begin position="114"/>
        <end position="136"/>
    </location>
</feature>
<name>A0A318SHM6_9BURK</name>
<proteinExistence type="predicted"/>
<feature type="transmembrane region" description="Helical" evidence="6">
    <location>
        <begin position="311"/>
        <end position="331"/>
    </location>
</feature>
<evidence type="ECO:0000313" key="8">
    <source>
        <dbReference type="Proteomes" id="UP000247540"/>
    </source>
</evidence>
<dbReference type="InterPro" id="IPR022791">
    <property type="entry name" value="L-PG_synthase/AglD"/>
</dbReference>
<evidence type="ECO:0000256" key="5">
    <source>
        <dbReference type="ARBA" id="ARBA00023136"/>
    </source>
</evidence>
<evidence type="ECO:0000256" key="2">
    <source>
        <dbReference type="ARBA" id="ARBA00022475"/>
    </source>
</evidence>
<gene>
    <name evidence="7" type="ORF">DFQ15_10754</name>
</gene>
<keyword evidence="3 6" id="KW-0812">Transmembrane</keyword>
<dbReference type="AlphaFoldDB" id="A0A318SHM6"/>
<keyword evidence="5 6" id="KW-0472">Membrane</keyword>
<dbReference type="PANTHER" id="PTHR39087">
    <property type="entry name" value="UPF0104 MEMBRANE PROTEIN MJ1595"/>
    <property type="match status" value="1"/>
</dbReference>
<evidence type="ECO:0008006" key="9">
    <source>
        <dbReference type="Google" id="ProtNLM"/>
    </source>
</evidence>
<keyword evidence="8" id="KW-1185">Reference proteome</keyword>
<dbReference type="GO" id="GO:0005886">
    <property type="term" value="C:plasma membrane"/>
    <property type="evidence" value="ECO:0007669"/>
    <property type="project" value="UniProtKB-SubCell"/>
</dbReference>
<organism evidence="7 8">
    <name type="scientific">Xylophilus ampelinus</name>
    <dbReference type="NCBI Taxonomy" id="54067"/>
    <lineage>
        <taxon>Bacteria</taxon>
        <taxon>Pseudomonadati</taxon>
        <taxon>Pseudomonadota</taxon>
        <taxon>Betaproteobacteria</taxon>
        <taxon>Burkholderiales</taxon>
        <taxon>Xylophilus</taxon>
    </lineage>
</organism>
<dbReference type="Proteomes" id="UP000247540">
    <property type="component" value="Unassembled WGS sequence"/>
</dbReference>
<keyword evidence="4 6" id="KW-1133">Transmembrane helix</keyword>
<dbReference type="OrthoDB" id="5998304at2"/>
<keyword evidence="2" id="KW-1003">Cell membrane</keyword>
<protein>
    <recommendedName>
        <fullName evidence="9">Lysylphosphatidylglycerol synthase-like protein</fullName>
    </recommendedName>
</protein>
<dbReference type="Pfam" id="PF03706">
    <property type="entry name" value="LPG_synthase_TM"/>
    <property type="match status" value="1"/>
</dbReference>
<evidence type="ECO:0000256" key="6">
    <source>
        <dbReference type="SAM" id="Phobius"/>
    </source>
</evidence>
<evidence type="ECO:0000256" key="4">
    <source>
        <dbReference type="ARBA" id="ARBA00022989"/>
    </source>
</evidence>